<evidence type="ECO:0000256" key="12">
    <source>
        <dbReference type="ARBA" id="ARBA00023326"/>
    </source>
</evidence>
<evidence type="ECO:0000259" key="18">
    <source>
        <dbReference type="Pfam" id="PF03443"/>
    </source>
</evidence>
<feature type="domain" description="Auxiliary Activity family 9 catalytic" evidence="18">
    <location>
        <begin position="95"/>
        <end position="247"/>
    </location>
</feature>
<dbReference type="EnsemblFungi" id="PTTG_28949-t43_1">
    <property type="protein sequence ID" value="PTTG_28949-t43_1-p1"/>
    <property type="gene ID" value="PTTG_28949"/>
</dbReference>
<evidence type="ECO:0000256" key="1">
    <source>
        <dbReference type="ARBA" id="ARBA00001973"/>
    </source>
</evidence>
<keyword evidence="3" id="KW-0964">Secreted</keyword>
<reference evidence="21 22" key="3">
    <citation type="journal article" date="2017" name="G3 (Bethesda)">
        <title>Comparative analysis highlights variable genome content of wheat rusts and divergence of the mating loci.</title>
        <authorList>
            <person name="Cuomo C.A."/>
            <person name="Bakkeren G."/>
            <person name="Khalil H.B."/>
            <person name="Panwar V."/>
            <person name="Joly D."/>
            <person name="Linning R."/>
            <person name="Sakthikumar S."/>
            <person name="Song X."/>
            <person name="Adiconis X."/>
            <person name="Fan L."/>
            <person name="Goldberg J.M."/>
            <person name="Levin J.Z."/>
            <person name="Young S."/>
            <person name="Zeng Q."/>
            <person name="Anikster Y."/>
            <person name="Bruce M."/>
            <person name="Wang M."/>
            <person name="Yin C."/>
            <person name="McCallum B."/>
            <person name="Szabo L.J."/>
            <person name="Hulbert S."/>
            <person name="Chen X."/>
            <person name="Fellers J.P."/>
        </authorList>
    </citation>
    <scope>NUCLEOTIDE SEQUENCE</scope>
    <source>
        <strain evidence="21">isolate 1-1 / race 1 (BBBD)</strain>
        <strain evidence="22">Isolate 1-1 / race 1 (BBBD)</strain>
    </source>
</reference>
<evidence type="ECO:0000256" key="5">
    <source>
        <dbReference type="ARBA" id="ARBA00022729"/>
    </source>
</evidence>
<gene>
    <name evidence="20" type="ORF">PTTG_28949</name>
</gene>
<keyword evidence="10" id="KW-1015">Disulfide bond</keyword>
<dbReference type="GO" id="GO:0004497">
    <property type="term" value="F:monooxygenase activity"/>
    <property type="evidence" value="ECO:0007669"/>
    <property type="project" value="UniProtKB-KW"/>
</dbReference>
<feature type="chain" id="PRO_5008109633" description="lytic cellulose monooxygenase (C4-dehydrogenating)" evidence="17">
    <location>
        <begin position="23"/>
        <end position="384"/>
    </location>
</feature>
<keyword evidence="5 17" id="KW-0732">Signal</keyword>
<evidence type="ECO:0000256" key="9">
    <source>
        <dbReference type="ARBA" id="ARBA00023033"/>
    </source>
</evidence>
<sequence length="384" mass="41303">MGGLNLLLVLVLYFVLISTVASHGYVKSWASEDLKFQKAQKQPLSDTAFRNAPSNIGWIGSQFINTPAFVCGASETPKDKVAPPGGILFSAPEQSAKKTMSVNAGSKVSLIIGGNQGEGFPHPTGHMLAYLGYCGKSSTACQDFDASKTEYHMIQAEADGISNKLRKQFNSEQDGHRWDVPIPKDIVDGSYILRLEMIAFGQSSSEEGHQDQYYVFCGQIAVKGGTGSTPIPEDDQPTVRLPGAYKSGNISPKSLPSPLKLVADLSAKEANSSKTKFEAKSFEKDERDEILSTGSSADPDPPASPPASSDKTDKISATCGDRCFNKKLTEVKDLAPSCSVDQLACLCKSQKFVKAYQSCCNDHCQGVRETRAAVNDIYVKCDSA</sequence>
<dbReference type="InterPro" id="IPR049892">
    <property type="entry name" value="AA9"/>
</dbReference>
<accession>A0A180G819</accession>
<feature type="signal peptide" evidence="17">
    <location>
        <begin position="1"/>
        <end position="22"/>
    </location>
</feature>
<dbReference type="Proteomes" id="UP000005240">
    <property type="component" value="Unassembled WGS sequence"/>
</dbReference>
<evidence type="ECO:0000256" key="15">
    <source>
        <dbReference type="ARBA" id="ARBA00047174"/>
    </source>
</evidence>
<dbReference type="InterPro" id="IPR008427">
    <property type="entry name" value="Extracellular_membr_CFEM_dom"/>
</dbReference>
<feature type="region of interest" description="Disordered" evidence="16">
    <location>
        <begin position="276"/>
        <end position="314"/>
    </location>
</feature>
<keyword evidence="11" id="KW-0119">Carbohydrate metabolism</keyword>
<keyword evidence="12" id="KW-0624">Polysaccharide degradation</keyword>
<evidence type="ECO:0000256" key="16">
    <source>
        <dbReference type="SAM" id="MobiDB-lite"/>
    </source>
</evidence>
<evidence type="ECO:0000313" key="22">
    <source>
        <dbReference type="Proteomes" id="UP000005240"/>
    </source>
</evidence>
<dbReference type="Gene3D" id="2.70.50.70">
    <property type="match status" value="1"/>
</dbReference>
<dbReference type="PANTHER" id="PTHR33353:SF10">
    <property type="entry name" value="ENDO-BETA-1,4-GLUCANASE D"/>
    <property type="match status" value="1"/>
</dbReference>
<dbReference type="GO" id="GO:0005576">
    <property type="term" value="C:extracellular region"/>
    <property type="evidence" value="ECO:0007669"/>
    <property type="project" value="UniProtKB-SubCell"/>
</dbReference>
<reference evidence="20" key="1">
    <citation type="submission" date="2009-11" db="EMBL/GenBank/DDBJ databases">
        <authorList>
            <consortium name="The Broad Institute Genome Sequencing Platform"/>
            <person name="Ward D."/>
            <person name="Feldgarden M."/>
            <person name="Earl A."/>
            <person name="Young S.K."/>
            <person name="Zeng Q."/>
            <person name="Koehrsen M."/>
            <person name="Alvarado L."/>
            <person name="Berlin A."/>
            <person name="Bochicchio J."/>
            <person name="Borenstein D."/>
            <person name="Chapman S.B."/>
            <person name="Chen Z."/>
            <person name="Engels R."/>
            <person name="Freedman E."/>
            <person name="Gellesch M."/>
            <person name="Goldberg J."/>
            <person name="Griggs A."/>
            <person name="Gujja S."/>
            <person name="Heilman E."/>
            <person name="Heiman D."/>
            <person name="Hepburn T."/>
            <person name="Howarth C."/>
            <person name="Jen D."/>
            <person name="Larson L."/>
            <person name="Lewis B."/>
            <person name="Mehta T."/>
            <person name="Park D."/>
            <person name="Pearson M."/>
            <person name="Roberts A."/>
            <person name="Saif S."/>
            <person name="Shea T."/>
            <person name="Shenoy N."/>
            <person name="Sisk P."/>
            <person name="Stolte C."/>
            <person name="Sykes S."/>
            <person name="Thomson T."/>
            <person name="Walk T."/>
            <person name="White J."/>
            <person name="Yandava C."/>
            <person name="Izard J."/>
            <person name="Baranova O.V."/>
            <person name="Blanton J.M."/>
            <person name="Tanner A.C."/>
            <person name="Dewhirst F.E."/>
            <person name="Haas B."/>
            <person name="Nusbaum C."/>
            <person name="Birren B."/>
        </authorList>
    </citation>
    <scope>NUCLEOTIDE SEQUENCE [LARGE SCALE GENOMIC DNA]</scope>
    <source>
        <strain evidence="20">1-1 BBBD Race 1</strain>
    </source>
</reference>
<dbReference type="AlphaFoldDB" id="A0A180G819"/>
<reference evidence="21" key="4">
    <citation type="submission" date="2025-05" db="UniProtKB">
        <authorList>
            <consortium name="EnsemblFungi"/>
        </authorList>
    </citation>
    <scope>IDENTIFICATION</scope>
    <source>
        <strain evidence="21">isolate 1-1 / race 1 (BBBD)</strain>
    </source>
</reference>
<dbReference type="Pfam" id="PF03443">
    <property type="entry name" value="AA9"/>
    <property type="match status" value="1"/>
</dbReference>
<evidence type="ECO:0000259" key="19">
    <source>
        <dbReference type="Pfam" id="PF05730"/>
    </source>
</evidence>
<evidence type="ECO:0000256" key="10">
    <source>
        <dbReference type="ARBA" id="ARBA00023157"/>
    </source>
</evidence>
<comment type="catalytic activity">
    <reaction evidence="14">
        <text>[(1-&gt;4)-beta-D-glucosyl]n+m + reduced acceptor + O2 = 4-dehydro-beta-D-glucosyl-[(1-&gt;4)-beta-D-glucosyl]n-1 + [(1-&gt;4)-beta-D-glucosyl]m + acceptor + H2O.</text>
        <dbReference type="EC" id="1.14.99.56"/>
    </reaction>
</comment>
<keyword evidence="7" id="KW-0560">Oxidoreductase</keyword>
<evidence type="ECO:0000256" key="7">
    <source>
        <dbReference type="ARBA" id="ARBA00023002"/>
    </source>
</evidence>
<evidence type="ECO:0000256" key="13">
    <source>
        <dbReference type="ARBA" id="ARBA00044502"/>
    </source>
</evidence>
<evidence type="ECO:0000256" key="8">
    <source>
        <dbReference type="ARBA" id="ARBA00023008"/>
    </source>
</evidence>
<organism evidence="20">
    <name type="scientific">Puccinia triticina (isolate 1-1 / race 1 (BBBD))</name>
    <name type="common">Brown leaf rust fungus</name>
    <dbReference type="NCBI Taxonomy" id="630390"/>
    <lineage>
        <taxon>Eukaryota</taxon>
        <taxon>Fungi</taxon>
        <taxon>Dikarya</taxon>
        <taxon>Basidiomycota</taxon>
        <taxon>Pucciniomycotina</taxon>
        <taxon>Pucciniomycetes</taxon>
        <taxon>Pucciniales</taxon>
        <taxon>Pucciniaceae</taxon>
        <taxon>Puccinia</taxon>
    </lineage>
</organism>
<dbReference type="GO" id="GO:0046872">
    <property type="term" value="F:metal ion binding"/>
    <property type="evidence" value="ECO:0007669"/>
    <property type="project" value="UniProtKB-KW"/>
</dbReference>
<dbReference type="STRING" id="630390.A0A180G819"/>
<evidence type="ECO:0000256" key="6">
    <source>
        <dbReference type="ARBA" id="ARBA00023001"/>
    </source>
</evidence>
<feature type="region of interest" description="Disordered" evidence="16">
    <location>
        <begin position="227"/>
        <end position="252"/>
    </location>
</feature>
<evidence type="ECO:0000256" key="2">
    <source>
        <dbReference type="ARBA" id="ARBA00004613"/>
    </source>
</evidence>
<feature type="compositionally biased region" description="Basic and acidic residues" evidence="16">
    <location>
        <begin position="276"/>
        <end position="290"/>
    </location>
</feature>
<comment type="subcellular location">
    <subcellularLocation>
        <location evidence="2">Secreted</location>
    </subcellularLocation>
</comment>
<proteinExistence type="inferred from homology"/>
<dbReference type="OrthoDB" id="4849160at2759"/>
<dbReference type="Pfam" id="PF05730">
    <property type="entry name" value="CFEM"/>
    <property type="match status" value="1"/>
</dbReference>
<evidence type="ECO:0000256" key="14">
    <source>
        <dbReference type="ARBA" id="ARBA00045077"/>
    </source>
</evidence>
<evidence type="ECO:0000256" key="11">
    <source>
        <dbReference type="ARBA" id="ARBA00023277"/>
    </source>
</evidence>
<keyword evidence="22" id="KW-1185">Reference proteome</keyword>
<comment type="similarity">
    <text evidence="13">Belongs to the polysaccharide monooxygenase AA9 family.</text>
</comment>
<evidence type="ECO:0000256" key="4">
    <source>
        <dbReference type="ARBA" id="ARBA00022723"/>
    </source>
</evidence>
<dbReference type="EC" id="1.14.99.56" evidence="15"/>
<dbReference type="GO" id="GO:0030245">
    <property type="term" value="P:cellulose catabolic process"/>
    <property type="evidence" value="ECO:0007669"/>
    <property type="project" value="UniProtKB-KW"/>
</dbReference>
<keyword evidence="9" id="KW-0503">Monooxygenase</keyword>
<reference evidence="20" key="2">
    <citation type="submission" date="2016-05" db="EMBL/GenBank/DDBJ databases">
        <title>Comparative analysis highlights variable genome content of wheat rusts and divergence of the mating loci.</title>
        <authorList>
            <person name="Cuomo C.A."/>
            <person name="Bakkeren G."/>
            <person name="Szabo L."/>
            <person name="Khalil H."/>
            <person name="Joly D."/>
            <person name="Goldberg J."/>
            <person name="Young S."/>
            <person name="Zeng Q."/>
            <person name="Fellers J."/>
        </authorList>
    </citation>
    <scope>NUCLEOTIDE SEQUENCE [LARGE SCALE GENOMIC DNA]</scope>
    <source>
        <strain evidence="20">1-1 BBBD Race 1</strain>
    </source>
</reference>
<evidence type="ECO:0000313" key="20">
    <source>
        <dbReference type="EMBL" id="OAV88708.1"/>
    </source>
</evidence>
<evidence type="ECO:0000256" key="3">
    <source>
        <dbReference type="ARBA" id="ARBA00022525"/>
    </source>
</evidence>
<dbReference type="VEuPathDB" id="FungiDB:PTTG_28949"/>
<evidence type="ECO:0000256" key="17">
    <source>
        <dbReference type="SAM" id="SignalP"/>
    </source>
</evidence>
<dbReference type="InterPro" id="IPR005103">
    <property type="entry name" value="AA9_LPMO"/>
</dbReference>
<dbReference type="EMBL" id="ADAS02000159">
    <property type="protein sequence ID" value="OAV88708.1"/>
    <property type="molecule type" value="Genomic_DNA"/>
</dbReference>
<comment type="cofactor">
    <cofactor evidence="1">
        <name>Cu(2+)</name>
        <dbReference type="ChEBI" id="CHEBI:29036"/>
    </cofactor>
</comment>
<name>A0A180G819_PUCT1</name>
<protein>
    <recommendedName>
        <fullName evidence="15">lytic cellulose monooxygenase (C4-dehydrogenating)</fullName>
        <ecNumber evidence="15">1.14.99.56</ecNumber>
    </recommendedName>
</protein>
<keyword evidence="8" id="KW-0186">Copper</keyword>
<keyword evidence="4" id="KW-0479">Metal-binding</keyword>
<keyword evidence="6" id="KW-0136">Cellulose degradation</keyword>
<dbReference type="PANTHER" id="PTHR33353">
    <property type="entry name" value="PUTATIVE (AFU_ORTHOLOGUE AFUA_1G12560)-RELATED"/>
    <property type="match status" value="1"/>
</dbReference>
<evidence type="ECO:0000313" key="21">
    <source>
        <dbReference type="EnsemblFungi" id="PTTG_28949-t43_1-p1"/>
    </source>
</evidence>
<feature type="domain" description="CFEM" evidence="19">
    <location>
        <begin position="318"/>
        <end position="376"/>
    </location>
</feature>